<feature type="region of interest" description="Disordered" evidence="2">
    <location>
        <begin position="82"/>
        <end position="101"/>
    </location>
</feature>
<dbReference type="InterPro" id="IPR010310">
    <property type="entry name" value="T7SS_ESAT-6-like"/>
</dbReference>
<dbReference type="Proteomes" id="UP000230886">
    <property type="component" value="Unassembled WGS sequence"/>
</dbReference>
<dbReference type="Gene3D" id="1.10.287.1060">
    <property type="entry name" value="ESAT-6-like"/>
    <property type="match status" value="1"/>
</dbReference>
<evidence type="ECO:0000313" key="5">
    <source>
        <dbReference type="Proteomes" id="UP000230886"/>
    </source>
</evidence>
<dbReference type="Pfam" id="PF06013">
    <property type="entry name" value="WXG100"/>
    <property type="match status" value="1"/>
</dbReference>
<sequence length="101" mass="10597">MGFTATTAELIDSAGTIDGHLGDIRGLVNAVRSEADASHNSWNGAAQVEYAGIMERYNSAALKLDTALTDICEQIKQAAGTFDSTEDDNVSSLRGATVNMS</sequence>
<dbReference type="GeneID" id="57487970"/>
<evidence type="ECO:0000313" key="3">
    <source>
        <dbReference type="EMBL" id="MDE8644325.1"/>
    </source>
</evidence>
<dbReference type="RefSeq" id="WP_003940986.1">
    <property type="nucleotide sequence ID" value="NZ_AP023172.1"/>
</dbReference>
<accession>A0A069JET5</accession>
<gene>
    <name evidence="4" type="ORF">CHR55_08250</name>
    <name evidence="3" type="ORF">PXH69_05145</name>
</gene>
<reference evidence="3" key="2">
    <citation type="submission" date="2023-02" db="EMBL/GenBank/DDBJ databases">
        <title>A novel hydrolase synthesized by Rhodococcus erythropolis HQ is responsible for the detoxification of Zearalenone.</title>
        <authorList>
            <person name="Hu J."/>
            <person name="Xu J."/>
        </authorList>
    </citation>
    <scope>NUCLEOTIDE SEQUENCE</scope>
    <source>
        <strain evidence="3">HQ</strain>
    </source>
</reference>
<feature type="compositionally biased region" description="Polar residues" evidence="2">
    <location>
        <begin position="90"/>
        <end position="101"/>
    </location>
</feature>
<name>A0A069JET5_RHOSG</name>
<evidence type="ECO:0000256" key="1">
    <source>
        <dbReference type="RuleBase" id="RU362001"/>
    </source>
</evidence>
<comment type="similarity">
    <text evidence="1">Belongs to the WXG100 family.</text>
</comment>
<reference evidence="4 5" key="1">
    <citation type="submission" date="2017-07" db="EMBL/GenBank/DDBJ databases">
        <title>Draft sequence of Rhodococcus enclensis 23b-28.</title>
        <authorList>
            <person name="Besaury L."/>
            <person name="Sancelme M."/>
            <person name="Amato P."/>
            <person name="Lallement A."/>
            <person name="Delort A.-M."/>
        </authorList>
    </citation>
    <scope>NUCLEOTIDE SEQUENCE [LARGE SCALE GENOMIC DNA]</scope>
    <source>
        <strain evidence="4 5">23b-28</strain>
    </source>
</reference>
<dbReference type="SUPFAM" id="SSF140453">
    <property type="entry name" value="EsxAB dimer-like"/>
    <property type="match status" value="1"/>
</dbReference>
<dbReference type="Proteomes" id="UP001217325">
    <property type="component" value="Unassembled WGS sequence"/>
</dbReference>
<evidence type="ECO:0000256" key="2">
    <source>
        <dbReference type="SAM" id="MobiDB-lite"/>
    </source>
</evidence>
<dbReference type="AlphaFoldDB" id="A0A069JET5"/>
<proteinExistence type="inferred from homology"/>
<dbReference type="NCBIfam" id="TIGR03930">
    <property type="entry name" value="WXG100_ESAT6"/>
    <property type="match status" value="1"/>
</dbReference>
<accession>A0A1C4B9C2</accession>
<evidence type="ECO:0000313" key="4">
    <source>
        <dbReference type="EMBL" id="PCK27518.1"/>
    </source>
</evidence>
<comment type="caution">
    <text evidence="4">The sequence shown here is derived from an EMBL/GenBank/DDBJ whole genome shotgun (WGS) entry which is preliminary data.</text>
</comment>
<dbReference type="EMBL" id="JARDXE010000002">
    <property type="protein sequence ID" value="MDE8644325.1"/>
    <property type="molecule type" value="Genomic_DNA"/>
</dbReference>
<dbReference type="EMBL" id="NOVD01000004">
    <property type="protein sequence ID" value="PCK27518.1"/>
    <property type="molecule type" value="Genomic_DNA"/>
</dbReference>
<organism evidence="4 5">
    <name type="scientific">Rhodococcus qingshengii</name>
    <dbReference type="NCBI Taxonomy" id="334542"/>
    <lineage>
        <taxon>Bacteria</taxon>
        <taxon>Bacillati</taxon>
        <taxon>Actinomycetota</taxon>
        <taxon>Actinomycetes</taxon>
        <taxon>Mycobacteriales</taxon>
        <taxon>Nocardiaceae</taxon>
        <taxon>Rhodococcus</taxon>
        <taxon>Rhodococcus erythropolis group</taxon>
    </lineage>
</organism>
<protein>
    <recommendedName>
        <fullName evidence="1">ESAT-6-like protein</fullName>
    </recommendedName>
</protein>
<dbReference type="InterPro" id="IPR036689">
    <property type="entry name" value="ESAT-6-like_sf"/>
</dbReference>